<feature type="compositionally biased region" description="Basic and acidic residues" evidence="1">
    <location>
        <begin position="560"/>
        <end position="580"/>
    </location>
</feature>
<name>A0A6A5TBT3_9PLEO</name>
<evidence type="ECO:0000313" key="3">
    <source>
        <dbReference type="EMBL" id="KAF1950245.1"/>
    </source>
</evidence>
<dbReference type="OrthoDB" id="5596992at2759"/>
<feature type="region of interest" description="Disordered" evidence="1">
    <location>
        <begin position="24"/>
        <end position="44"/>
    </location>
</feature>
<reference evidence="3" key="1">
    <citation type="journal article" date="2020" name="Stud. Mycol.">
        <title>101 Dothideomycetes genomes: a test case for predicting lifestyles and emergence of pathogens.</title>
        <authorList>
            <person name="Haridas S."/>
            <person name="Albert R."/>
            <person name="Binder M."/>
            <person name="Bloem J."/>
            <person name="Labutti K."/>
            <person name="Salamov A."/>
            <person name="Andreopoulos B."/>
            <person name="Baker S."/>
            <person name="Barry K."/>
            <person name="Bills G."/>
            <person name="Bluhm B."/>
            <person name="Cannon C."/>
            <person name="Castanera R."/>
            <person name="Culley D."/>
            <person name="Daum C."/>
            <person name="Ezra D."/>
            <person name="Gonzalez J."/>
            <person name="Henrissat B."/>
            <person name="Kuo A."/>
            <person name="Liang C."/>
            <person name="Lipzen A."/>
            <person name="Lutzoni F."/>
            <person name="Magnuson J."/>
            <person name="Mondo S."/>
            <person name="Nolan M."/>
            <person name="Ohm R."/>
            <person name="Pangilinan J."/>
            <person name="Park H.-J."/>
            <person name="Ramirez L."/>
            <person name="Alfaro M."/>
            <person name="Sun H."/>
            <person name="Tritt A."/>
            <person name="Yoshinaga Y."/>
            <person name="Zwiers L.-H."/>
            <person name="Turgeon B."/>
            <person name="Goodwin S."/>
            <person name="Spatafora J."/>
            <person name="Crous P."/>
            <person name="Grigoriev I."/>
        </authorList>
    </citation>
    <scope>NUCLEOTIDE SEQUENCE</scope>
    <source>
        <strain evidence="3">CBS 675.92</strain>
    </source>
</reference>
<evidence type="ECO:0000256" key="1">
    <source>
        <dbReference type="SAM" id="MobiDB-lite"/>
    </source>
</evidence>
<dbReference type="GO" id="GO:0008649">
    <property type="term" value="F:rRNA methyltransferase activity"/>
    <property type="evidence" value="ECO:0007669"/>
    <property type="project" value="TreeGrafter"/>
</dbReference>
<dbReference type="GO" id="GO:0000494">
    <property type="term" value="P:box C/D sno(s)RNA 3'-end processing"/>
    <property type="evidence" value="ECO:0007669"/>
    <property type="project" value="TreeGrafter"/>
</dbReference>
<protein>
    <recommendedName>
        <fullName evidence="2">Swiss Army Knife RNA repair protein HAD domain-containing protein</fullName>
    </recommendedName>
</protein>
<evidence type="ECO:0000259" key="2">
    <source>
        <dbReference type="Pfam" id="PF10307"/>
    </source>
</evidence>
<feature type="domain" description="Swiss Army Knife RNA repair protein HAD" evidence="2">
    <location>
        <begin position="86"/>
        <end position="291"/>
    </location>
</feature>
<dbReference type="GO" id="GO:1990259">
    <property type="term" value="F:histone H2AQ104 methyltransferase activity"/>
    <property type="evidence" value="ECO:0007669"/>
    <property type="project" value="TreeGrafter"/>
</dbReference>
<dbReference type="EMBL" id="ML977027">
    <property type="protein sequence ID" value="KAF1950245.1"/>
    <property type="molecule type" value="Genomic_DNA"/>
</dbReference>
<accession>A0A6A5TBT3</accession>
<dbReference type="GO" id="GO:0031428">
    <property type="term" value="C:box C/D methylation guide snoRNP complex"/>
    <property type="evidence" value="ECO:0007669"/>
    <property type="project" value="TreeGrafter"/>
</dbReference>
<feature type="compositionally biased region" description="Basic and acidic residues" evidence="1">
    <location>
        <begin position="473"/>
        <end position="493"/>
    </location>
</feature>
<gene>
    <name evidence="3" type="ORF">CC80DRAFT_496896</name>
</gene>
<dbReference type="Proteomes" id="UP000800035">
    <property type="component" value="Unassembled WGS sequence"/>
</dbReference>
<organism evidence="3 4">
    <name type="scientific">Byssothecium circinans</name>
    <dbReference type="NCBI Taxonomy" id="147558"/>
    <lineage>
        <taxon>Eukaryota</taxon>
        <taxon>Fungi</taxon>
        <taxon>Dikarya</taxon>
        <taxon>Ascomycota</taxon>
        <taxon>Pezizomycotina</taxon>
        <taxon>Dothideomycetes</taxon>
        <taxon>Pleosporomycetidae</taxon>
        <taxon>Pleosporales</taxon>
        <taxon>Massarineae</taxon>
        <taxon>Massarinaceae</taxon>
        <taxon>Byssothecium</taxon>
    </lineage>
</organism>
<proteinExistence type="predicted"/>
<dbReference type="InterPro" id="IPR018812">
    <property type="entry name" value="SAK_HAD"/>
</dbReference>
<feature type="region of interest" description="Disordered" evidence="1">
    <location>
        <begin position="453"/>
        <end position="580"/>
    </location>
</feature>
<dbReference type="GO" id="GO:0032040">
    <property type="term" value="C:small-subunit processome"/>
    <property type="evidence" value="ECO:0007669"/>
    <property type="project" value="TreeGrafter"/>
</dbReference>
<dbReference type="GO" id="GO:0003723">
    <property type="term" value="F:RNA binding"/>
    <property type="evidence" value="ECO:0007669"/>
    <property type="project" value="TreeGrafter"/>
</dbReference>
<feature type="compositionally biased region" description="Gly residues" evidence="1">
    <location>
        <begin position="538"/>
        <end position="552"/>
    </location>
</feature>
<keyword evidence="4" id="KW-1185">Reference proteome</keyword>
<dbReference type="PANTHER" id="PTHR10335:SF23">
    <property type="entry name" value="OB FOLD-CONTAINING PROTEIN, NUCLEIC ACID BINDING"/>
    <property type="match status" value="1"/>
</dbReference>
<dbReference type="PANTHER" id="PTHR10335">
    <property type="entry name" value="RRNA 2-O-METHYLTRANSFERASE FIBRILLARIN"/>
    <property type="match status" value="1"/>
</dbReference>
<dbReference type="AlphaFoldDB" id="A0A6A5TBT3"/>
<sequence length="580" mass="64513">MLLAATRRVSSSAVRSLLPNMLATSTRPTVAGPNGNGNGNGTVSGKAANHTVTALKRWSCDEQELPPVSEVKAIHVYDFDNTLFASPLPNKQIWNGHTLGQLASPDIFVSGGWWHDSSLLAATGEGADKEEPRAWKGWWNEAIVELVQLSMEQKDALNVLLTGRSEHGFADLVKRMVGSKKLKFDMVCLKPNVGPAGQRFRSTMEYKQELIKDIVYTYQEAEEIRIYEDRVKHTKGFRDFLFQFNRDLMAGTLPTTRKPITAEVVQVPENATQLDPVTEVAEIQRMLNAHNVLVKAGNAPPNARPHQIKKTVFYTGYMIPKAMSEKLAALVKLPPGTPEGDIRYLANSILITPKPCPKSILDKVGGIGFKVVWKVTGIACFENKLWAARCEPVPKSTKYYSENPTPTVVLAIRKGGQPKDAARIHNWHPVPEDEAYIFETTVGEKVQLRIEEEQSNETRYESYFPNKTYHRRTREDDGDHSRPHYPRYDDRRPAGPPGYQNQTYRGGNRERGRGGNRNSAYGSRGGRGGGYRGDRGGGGRGRSRGGGAGGRDGPSSSYKSLDDVDRSHGRPTYDDPDRYY</sequence>
<evidence type="ECO:0000313" key="4">
    <source>
        <dbReference type="Proteomes" id="UP000800035"/>
    </source>
</evidence>
<dbReference type="Pfam" id="PF10307">
    <property type="entry name" value="HAD_SAK_1"/>
    <property type="match status" value="1"/>
</dbReference>